<evidence type="ECO:0000313" key="4">
    <source>
        <dbReference type="Proteomes" id="UP001427805"/>
    </source>
</evidence>
<dbReference type="EMBL" id="JBDIZK010000005">
    <property type="protein sequence ID" value="MEN3747459.1"/>
    <property type="molecule type" value="Genomic_DNA"/>
</dbReference>
<feature type="chain" id="PRO_5046474313" description="Alpha/beta hydrolase" evidence="2">
    <location>
        <begin position="20"/>
        <end position="324"/>
    </location>
</feature>
<proteinExistence type="predicted"/>
<feature type="signal peptide" evidence="2">
    <location>
        <begin position="1"/>
        <end position="19"/>
    </location>
</feature>
<dbReference type="Proteomes" id="UP001427805">
    <property type="component" value="Unassembled WGS sequence"/>
</dbReference>
<dbReference type="RefSeq" id="WP_346246456.1">
    <property type="nucleotide sequence ID" value="NZ_JBDIZK010000005.1"/>
</dbReference>
<dbReference type="PANTHER" id="PTHR33428">
    <property type="entry name" value="CHLOROPHYLLASE-2, CHLOROPLASTIC"/>
    <property type="match status" value="1"/>
</dbReference>
<evidence type="ECO:0000256" key="1">
    <source>
        <dbReference type="SAM" id="MobiDB-lite"/>
    </source>
</evidence>
<feature type="compositionally biased region" description="Low complexity" evidence="1">
    <location>
        <begin position="30"/>
        <end position="39"/>
    </location>
</feature>
<name>A0ABV0B783_9SPHN</name>
<evidence type="ECO:0000256" key="2">
    <source>
        <dbReference type="SAM" id="SignalP"/>
    </source>
</evidence>
<dbReference type="InterPro" id="IPR029058">
    <property type="entry name" value="AB_hydrolase_fold"/>
</dbReference>
<comment type="caution">
    <text evidence="3">The sequence shown here is derived from an EMBL/GenBank/DDBJ whole genome shotgun (WGS) entry which is preliminary data.</text>
</comment>
<keyword evidence="4" id="KW-1185">Reference proteome</keyword>
<dbReference type="Gene3D" id="3.40.50.1820">
    <property type="entry name" value="alpha/beta hydrolase"/>
    <property type="match status" value="1"/>
</dbReference>
<evidence type="ECO:0000313" key="3">
    <source>
        <dbReference type="EMBL" id="MEN3747459.1"/>
    </source>
</evidence>
<accession>A0ABV0B783</accession>
<feature type="region of interest" description="Disordered" evidence="1">
    <location>
        <begin position="24"/>
        <end position="58"/>
    </location>
</feature>
<organism evidence="3 4">
    <name type="scientific">Sphingomonas rustica</name>
    <dbReference type="NCBI Taxonomy" id="3103142"/>
    <lineage>
        <taxon>Bacteria</taxon>
        <taxon>Pseudomonadati</taxon>
        <taxon>Pseudomonadota</taxon>
        <taxon>Alphaproteobacteria</taxon>
        <taxon>Sphingomonadales</taxon>
        <taxon>Sphingomonadaceae</taxon>
        <taxon>Sphingomonas</taxon>
    </lineage>
</organism>
<gene>
    <name evidence="3" type="ORF">TPR58_09790</name>
</gene>
<sequence>MRTGIAALALALIGGTAQAQEAPAAPGVDASAQPAAEARAAADKLPDTPGTGPYPAIKQVDPTLADHVVYRPADLSRLGGRKLGVLIWGNGGCSDDGASARFHLAEIASHGYLVIAPGKILSGPGAATRPPRPTDGNVATRLAVATTWQQVVQGLDWALAENGRAGSPYKGLIDPAQVAVAGHSCGGLQAIQAGADKRIRTVIVHNSGIFTDGTNPIRGMTVDKSLLKTLHTPTLYVMGGKGDVAWPNGTDDFAKIDHVPVMLVDGDVGHGGTFREPNGGEVAKFTVDWLEWQLRGDARAARTFTGADCGLCTSPKWKLERKGF</sequence>
<dbReference type="SUPFAM" id="SSF53474">
    <property type="entry name" value="alpha/beta-Hydrolases"/>
    <property type="match status" value="1"/>
</dbReference>
<evidence type="ECO:0008006" key="5">
    <source>
        <dbReference type="Google" id="ProtNLM"/>
    </source>
</evidence>
<dbReference type="PANTHER" id="PTHR33428:SF14">
    <property type="entry name" value="CARBOXYLESTERASE TYPE B DOMAIN-CONTAINING PROTEIN"/>
    <property type="match status" value="1"/>
</dbReference>
<protein>
    <recommendedName>
        <fullName evidence="5">Alpha/beta hydrolase</fullName>
    </recommendedName>
</protein>
<reference evidence="3 4" key="1">
    <citation type="submission" date="2024-05" db="EMBL/GenBank/DDBJ databases">
        <title>Sphingomonas sp. HF-S3 16S ribosomal RNA gene Genome sequencing and assembly.</title>
        <authorList>
            <person name="Lee H."/>
        </authorList>
    </citation>
    <scope>NUCLEOTIDE SEQUENCE [LARGE SCALE GENOMIC DNA]</scope>
    <source>
        <strain evidence="3 4">HF-S3</strain>
    </source>
</reference>
<keyword evidence="2" id="KW-0732">Signal</keyword>